<protein>
    <submittedName>
        <fullName evidence="1">Uncharacterized protein</fullName>
    </submittedName>
</protein>
<dbReference type="EMBL" id="UINC01106791">
    <property type="protein sequence ID" value="SVC71694.1"/>
    <property type="molecule type" value="Genomic_DNA"/>
</dbReference>
<reference evidence="1" key="1">
    <citation type="submission" date="2018-05" db="EMBL/GenBank/DDBJ databases">
        <authorList>
            <person name="Lanie J.A."/>
            <person name="Ng W.-L."/>
            <person name="Kazmierczak K.M."/>
            <person name="Andrzejewski T.M."/>
            <person name="Davidsen T.M."/>
            <person name="Wayne K.J."/>
            <person name="Tettelin H."/>
            <person name="Glass J.I."/>
            <person name="Rusch D."/>
            <person name="Podicherti R."/>
            <person name="Tsui H.-C.T."/>
            <person name="Winkler M.E."/>
        </authorList>
    </citation>
    <scope>NUCLEOTIDE SEQUENCE</scope>
</reference>
<gene>
    <name evidence="1" type="ORF">METZ01_LOCUS324548</name>
</gene>
<accession>A0A382PE67</accession>
<proteinExistence type="predicted"/>
<organism evidence="1">
    <name type="scientific">marine metagenome</name>
    <dbReference type="NCBI Taxonomy" id="408172"/>
    <lineage>
        <taxon>unclassified sequences</taxon>
        <taxon>metagenomes</taxon>
        <taxon>ecological metagenomes</taxon>
    </lineage>
</organism>
<feature type="non-terminal residue" evidence="1">
    <location>
        <position position="34"/>
    </location>
</feature>
<sequence>MSDFPGGAPTGHADEPLRIAYLAYRGKPHCGGQG</sequence>
<dbReference type="AlphaFoldDB" id="A0A382PE67"/>
<name>A0A382PE67_9ZZZZ</name>
<evidence type="ECO:0000313" key="1">
    <source>
        <dbReference type="EMBL" id="SVC71694.1"/>
    </source>
</evidence>